<organism evidence="4 5">
    <name type="scientific">Pseudothermotoga hypogea DSM 11164 = NBRC 106472</name>
    <dbReference type="NCBI Taxonomy" id="1123384"/>
    <lineage>
        <taxon>Bacteria</taxon>
        <taxon>Thermotogati</taxon>
        <taxon>Thermotogota</taxon>
        <taxon>Thermotogae</taxon>
        <taxon>Thermotogales</taxon>
        <taxon>Thermotogaceae</taxon>
        <taxon>Pseudothermotoga</taxon>
    </lineage>
</organism>
<dbReference type="Gene3D" id="3.20.20.70">
    <property type="entry name" value="Aldolase class I"/>
    <property type="match status" value="1"/>
</dbReference>
<evidence type="ECO:0000313" key="5">
    <source>
        <dbReference type="Proteomes" id="UP000077469"/>
    </source>
</evidence>
<dbReference type="STRING" id="1123384.AJ81_09175"/>
<dbReference type="PATRIC" id="fig|1123384.7.peg.1846"/>
<feature type="binding site" evidence="3">
    <location>
        <position position="204"/>
    </location>
    <ligand>
        <name>Zn(2+)</name>
        <dbReference type="ChEBI" id="CHEBI:29105"/>
        <label>1</label>
        <note>catalytic</note>
    </ligand>
</feature>
<dbReference type="EMBL" id="CP007141">
    <property type="protein sequence ID" value="AJC74315.1"/>
    <property type="molecule type" value="Genomic_DNA"/>
</dbReference>
<keyword evidence="3" id="KW-0479">Metal-binding</keyword>
<dbReference type="AlphaFoldDB" id="A0A0X1KT00"/>
<name>A0A0X1KT00_9THEM</name>
<feature type="binding site" evidence="3">
    <location>
        <position position="133"/>
    </location>
    <ligand>
        <name>Zn(2+)</name>
        <dbReference type="ChEBI" id="CHEBI:29105"/>
        <label>2</label>
    </ligand>
</feature>
<dbReference type="PANTHER" id="PTHR30304:SF0">
    <property type="entry name" value="D-TAGATOSE-1,6-BISPHOSPHATE ALDOLASE SUBUNIT GATY-RELATED"/>
    <property type="match status" value="1"/>
</dbReference>
<feature type="binding site" evidence="2">
    <location>
        <begin position="205"/>
        <end position="207"/>
    </location>
    <ligand>
        <name>dihydroxyacetone phosphate</name>
        <dbReference type="ChEBI" id="CHEBI:57642"/>
    </ligand>
</feature>
<dbReference type="OrthoDB" id="9803995at2"/>
<dbReference type="RefSeq" id="WP_031505382.1">
    <property type="nucleotide sequence ID" value="NC_022795.1"/>
</dbReference>
<dbReference type="NCBIfam" id="TIGR00167">
    <property type="entry name" value="cbbA"/>
    <property type="match status" value="1"/>
</dbReference>
<comment type="cofactor">
    <cofactor evidence="3">
        <name>Zn(2+)</name>
        <dbReference type="ChEBI" id="CHEBI:29105"/>
    </cofactor>
    <text evidence="3">Binds 2 Zn(2+) ions per subunit. One is catalytic and the other provides a structural contribution.</text>
</comment>
<dbReference type="InterPro" id="IPR000771">
    <property type="entry name" value="FBA_II"/>
</dbReference>
<dbReference type="PANTHER" id="PTHR30304">
    <property type="entry name" value="D-TAGATOSE-1,6-BISPHOSPHATE ALDOLASE"/>
    <property type="match status" value="1"/>
</dbReference>
<dbReference type="KEGG" id="phy:AJ81_09175"/>
<evidence type="ECO:0000313" key="4">
    <source>
        <dbReference type="EMBL" id="AJC74315.1"/>
    </source>
</evidence>
<proteinExistence type="predicted"/>
<feature type="active site" description="Proton donor" evidence="1">
    <location>
        <position position="81"/>
    </location>
</feature>
<dbReference type="CDD" id="cd00947">
    <property type="entry name" value="TBP_aldolase_IIB"/>
    <property type="match status" value="1"/>
</dbReference>
<dbReference type="GO" id="GO:0008270">
    <property type="term" value="F:zinc ion binding"/>
    <property type="evidence" value="ECO:0007669"/>
    <property type="project" value="InterPro"/>
</dbReference>
<sequence>MLVTLKELVQVAYKSDYAIPAFNIHTYEDAVAIVKGAEEMRSPVILMASPSAIRHLGIRIAACIMNELAENAKVPVVSHLDHATDLDVIFKAMKAGFTSVMFDGSNLPFDENVEKTKLVVKVARAFGISVEAEIGRVGRSEEGEEATQILTEPDVARKFFELTQVDALAVAVGTAHGMQKQEAQIDFERVQQIQSAVDVPLVLHGSSGVPDEDLTKISKMNFGKINIGTVLKTVYVERIRKILQEQPQLKDQIKLLEEASKAVTEMVKHKISLLNSAGRA</sequence>
<feature type="binding site" evidence="2">
    <location>
        <begin position="226"/>
        <end position="229"/>
    </location>
    <ligand>
        <name>dihydroxyacetone phosphate</name>
        <dbReference type="ChEBI" id="CHEBI:57642"/>
    </ligand>
</feature>
<protein>
    <submittedName>
        <fullName evidence="4">Ketose-bisphosphate aldolase</fullName>
    </submittedName>
</protein>
<evidence type="ECO:0000256" key="3">
    <source>
        <dbReference type="PIRSR" id="PIRSR001359-3"/>
    </source>
</evidence>
<dbReference type="InterPro" id="IPR013785">
    <property type="entry name" value="Aldolase_TIM"/>
</dbReference>
<dbReference type="SUPFAM" id="SSF51569">
    <property type="entry name" value="Aldolase"/>
    <property type="match status" value="1"/>
</dbReference>
<dbReference type="Pfam" id="PF01116">
    <property type="entry name" value="F_bP_aldolase"/>
    <property type="match status" value="1"/>
</dbReference>
<feature type="binding site" evidence="2">
    <location>
        <position position="177"/>
    </location>
    <ligand>
        <name>dihydroxyacetone phosphate</name>
        <dbReference type="ChEBI" id="CHEBI:57642"/>
    </ligand>
</feature>
<dbReference type="PaxDb" id="1123384-AJ81_09175"/>
<dbReference type="PIRSF" id="PIRSF001359">
    <property type="entry name" value="F_bP_aldolase_II"/>
    <property type="match status" value="1"/>
</dbReference>
<dbReference type="Proteomes" id="UP000077469">
    <property type="component" value="Chromosome"/>
</dbReference>
<dbReference type="InterPro" id="IPR050246">
    <property type="entry name" value="Class_II_FBP_aldolase"/>
</dbReference>
<accession>A0A0X1KT00</accession>
<feature type="binding site" evidence="3">
    <location>
        <position position="103"/>
    </location>
    <ligand>
        <name>Zn(2+)</name>
        <dbReference type="ChEBI" id="CHEBI:29105"/>
        <label>2</label>
    </ligand>
</feature>
<evidence type="ECO:0000256" key="1">
    <source>
        <dbReference type="PIRSR" id="PIRSR001359-1"/>
    </source>
</evidence>
<gene>
    <name evidence="4" type="ORF">AJ81_09175</name>
</gene>
<feature type="binding site" evidence="3">
    <location>
        <position position="82"/>
    </location>
    <ligand>
        <name>Zn(2+)</name>
        <dbReference type="ChEBI" id="CHEBI:29105"/>
        <label>1</label>
        <note>catalytic</note>
    </ligand>
</feature>
<reference evidence="4 5" key="1">
    <citation type="submission" date="2014-01" db="EMBL/GenBank/DDBJ databases">
        <title>Genome sequencing of Thermotog hypogea.</title>
        <authorList>
            <person name="Zhang X."/>
            <person name="Alvare G."/>
            <person name="Fristensky B."/>
            <person name="Chen L."/>
            <person name="Suen T."/>
            <person name="Chen Q."/>
            <person name="Ma K."/>
        </authorList>
    </citation>
    <scope>NUCLEOTIDE SEQUENCE [LARGE SCALE GENOMIC DNA]</scope>
    <source>
        <strain evidence="4 5">DSM 11164</strain>
    </source>
</reference>
<dbReference type="GO" id="GO:0005975">
    <property type="term" value="P:carbohydrate metabolic process"/>
    <property type="evidence" value="ECO:0007669"/>
    <property type="project" value="InterPro"/>
</dbReference>
<evidence type="ECO:0000256" key="2">
    <source>
        <dbReference type="PIRSR" id="PIRSR001359-2"/>
    </source>
</evidence>
<feature type="binding site" evidence="3">
    <location>
        <position position="176"/>
    </location>
    <ligand>
        <name>Zn(2+)</name>
        <dbReference type="ChEBI" id="CHEBI:29105"/>
        <label>1</label>
        <note>catalytic</note>
    </ligand>
</feature>
<keyword evidence="5" id="KW-1185">Reference proteome</keyword>
<keyword evidence="3" id="KW-0862">Zinc</keyword>
<dbReference type="GO" id="GO:0016832">
    <property type="term" value="F:aldehyde-lyase activity"/>
    <property type="evidence" value="ECO:0007669"/>
    <property type="project" value="InterPro"/>
</dbReference>